<dbReference type="EMBL" id="QJKJ01010550">
    <property type="protein sequence ID" value="RDX73382.1"/>
    <property type="molecule type" value="Genomic_DNA"/>
</dbReference>
<reference evidence="2" key="1">
    <citation type="submission" date="2018-05" db="EMBL/GenBank/DDBJ databases">
        <title>Draft genome of Mucuna pruriens seed.</title>
        <authorList>
            <person name="Nnadi N.E."/>
            <person name="Vos R."/>
            <person name="Hasami M.H."/>
            <person name="Devisetty U.K."/>
            <person name="Aguiy J.C."/>
        </authorList>
    </citation>
    <scope>NUCLEOTIDE SEQUENCE [LARGE SCALE GENOMIC DNA]</scope>
    <source>
        <strain evidence="2">JCA_2017</strain>
    </source>
</reference>
<evidence type="ECO:0000313" key="3">
    <source>
        <dbReference type="Proteomes" id="UP000257109"/>
    </source>
</evidence>
<evidence type="ECO:0000313" key="2">
    <source>
        <dbReference type="EMBL" id="RDX73382.1"/>
    </source>
</evidence>
<protein>
    <submittedName>
        <fullName evidence="2">Uncharacterized protein</fullName>
    </submittedName>
</protein>
<evidence type="ECO:0000256" key="1">
    <source>
        <dbReference type="SAM" id="Phobius"/>
    </source>
</evidence>
<keyword evidence="1" id="KW-1133">Transmembrane helix</keyword>
<accession>A0A371F4Y4</accession>
<feature type="non-terminal residue" evidence="2">
    <location>
        <position position="1"/>
    </location>
</feature>
<dbReference type="AlphaFoldDB" id="A0A371F4Y4"/>
<organism evidence="2 3">
    <name type="scientific">Mucuna pruriens</name>
    <name type="common">Velvet bean</name>
    <name type="synonym">Dolichos pruriens</name>
    <dbReference type="NCBI Taxonomy" id="157652"/>
    <lineage>
        <taxon>Eukaryota</taxon>
        <taxon>Viridiplantae</taxon>
        <taxon>Streptophyta</taxon>
        <taxon>Embryophyta</taxon>
        <taxon>Tracheophyta</taxon>
        <taxon>Spermatophyta</taxon>
        <taxon>Magnoliopsida</taxon>
        <taxon>eudicotyledons</taxon>
        <taxon>Gunneridae</taxon>
        <taxon>Pentapetalae</taxon>
        <taxon>rosids</taxon>
        <taxon>fabids</taxon>
        <taxon>Fabales</taxon>
        <taxon>Fabaceae</taxon>
        <taxon>Papilionoideae</taxon>
        <taxon>50 kb inversion clade</taxon>
        <taxon>NPAAA clade</taxon>
        <taxon>indigoferoid/millettioid clade</taxon>
        <taxon>Phaseoleae</taxon>
        <taxon>Mucuna</taxon>
    </lineage>
</organism>
<comment type="caution">
    <text evidence="2">The sequence shown here is derived from an EMBL/GenBank/DDBJ whole genome shotgun (WGS) entry which is preliminary data.</text>
</comment>
<proteinExistence type="predicted"/>
<dbReference type="Proteomes" id="UP000257109">
    <property type="component" value="Unassembled WGS sequence"/>
</dbReference>
<feature type="transmembrane region" description="Helical" evidence="1">
    <location>
        <begin position="53"/>
        <end position="71"/>
    </location>
</feature>
<keyword evidence="3" id="KW-1185">Reference proteome</keyword>
<sequence>MRFVEGSTCFPGDEADELRHAFLNCLFCVLGDFPVGGNHFFHDSSNVGYGEKTVLFFVAAVVVMVCGRGAVAHACL</sequence>
<feature type="transmembrane region" description="Helical" evidence="1">
    <location>
        <begin position="21"/>
        <end position="41"/>
    </location>
</feature>
<gene>
    <name evidence="2" type="ORF">CR513_47022</name>
</gene>
<name>A0A371F4Y4_MUCPR</name>
<keyword evidence="1" id="KW-0812">Transmembrane</keyword>
<keyword evidence="1" id="KW-0472">Membrane</keyword>